<reference evidence="12" key="1">
    <citation type="journal article" date="2020" name="bioRxiv">
        <title>Comparative genomics of Chlamydomonas.</title>
        <authorList>
            <person name="Craig R.J."/>
            <person name="Hasan A.R."/>
            <person name="Ness R.W."/>
            <person name="Keightley P.D."/>
        </authorList>
    </citation>
    <scope>NUCLEOTIDE SEQUENCE</scope>
    <source>
        <strain evidence="12">SAG 7.73</strain>
    </source>
</reference>
<sequence length="334" mass="36495">MSMSTLQRPVAGVAAAGQGAQRSSAALRPVASPVPFTAHRANFSSKRVLHQAGRVAPSRVVVRAEKAPEGVARTPGHPYPWEEDFDLLGDKVKEVTDQLLPDLRGCNIWLVGMMGSGKSTVGKMLANTLKYAFFDTDSVIELAHDKRPVSQIFAEEGQDYFRQCESQIIKELSPYRNLVISTGGGAVLKPQNWGYMQLGIVAWLHGDTELLARRVAKDGIEKRPLLAADAPEGADMEQVAKAKLDTLLEDRRKYYENADVVVTLEGYGQDLEAGAPTAAVMYRLLTAINDKVQAKKREQAERMNFTIEGAEQLRTMRTMESPAGGPQADASQSP</sequence>
<evidence type="ECO:0000256" key="1">
    <source>
        <dbReference type="ARBA" id="ARBA00002641"/>
    </source>
</evidence>
<dbReference type="InterPro" id="IPR027417">
    <property type="entry name" value="P-loop_NTPase"/>
</dbReference>
<dbReference type="CDD" id="cd00464">
    <property type="entry name" value="SK"/>
    <property type="match status" value="1"/>
</dbReference>
<dbReference type="InterPro" id="IPR000623">
    <property type="entry name" value="Shikimate_kinase/TSH1"/>
</dbReference>
<dbReference type="SUPFAM" id="SSF52540">
    <property type="entry name" value="P-loop containing nucleoside triphosphate hydrolases"/>
    <property type="match status" value="1"/>
</dbReference>
<keyword evidence="6" id="KW-0808">Transferase</keyword>
<evidence type="ECO:0000256" key="3">
    <source>
        <dbReference type="ARBA" id="ARBA00006997"/>
    </source>
</evidence>
<dbReference type="EC" id="2.7.1.71" evidence="4"/>
<dbReference type="PROSITE" id="PS01128">
    <property type="entry name" value="SHIKIMATE_KINASE"/>
    <property type="match status" value="1"/>
</dbReference>
<dbReference type="AlphaFoldDB" id="A0A835W0R6"/>
<dbReference type="GO" id="GO:0009423">
    <property type="term" value="P:chorismate biosynthetic process"/>
    <property type="evidence" value="ECO:0007669"/>
    <property type="project" value="UniProtKB-UniPathway"/>
</dbReference>
<evidence type="ECO:0000313" key="13">
    <source>
        <dbReference type="Proteomes" id="UP000650467"/>
    </source>
</evidence>
<evidence type="ECO:0000256" key="8">
    <source>
        <dbReference type="ARBA" id="ARBA00022777"/>
    </source>
</evidence>
<comment type="pathway">
    <text evidence="2">Metabolic intermediate biosynthesis; chorismate biosynthesis; chorismate from D-erythrose 4-phosphate and phosphoenolpyruvate: step 5/7.</text>
</comment>
<dbReference type="OrthoDB" id="197068at2759"/>
<dbReference type="GO" id="GO:0004765">
    <property type="term" value="F:shikimate kinase activity"/>
    <property type="evidence" value="ECO:0007669"/>
    <property type="project" value="UniProtKB-EC"/>
</dbReference>
<organism evidence="12 13">
    <name type="scientific">Chlamydomonas incerta</name>
    <dbReference type="NCBI Taxonomy" id="51695"/>
    <lineage>
        <taxon>Eukaryota</taxon>
        <taxon>Viridiplantae</taxon>
        <taxon>Chlorophyta</taxon>
        <taxon>core chlorophytes</taxon>
        <taxon>Chlorophyceae</taxon>
        <taxon>CS clade</taxon>
        <taxon>Chlamydomonadales</taxon>
        <taxon>Chlamydomonadaceae</taxon>
        <taxon>Chlamydomonas</taxon>
    </lineage>
</organism>
<dbReference type="GO" id="GO:0008652">
    <property type="term" value="P:amino acid biosynthetic process"/>
    <property type="evidence" value="ECO:0007669"/>
    <property type="project" value="UniProtKB-KW"/>
</dbReference>
<comment type="function">
    <text evidence="1">Catalyzes the specific phosphorylation of the 3-hydroxyl group of shikimic acid using ATP as a cosubstrate.</text>
</comment>
<dbReference type="EMBL" id="JAEHOC010000020">
    <property type="protein sequence ID" value="KAG2432958.1"/>
    <property type="molecule type" value="Genomic_DNA"/>
</dbReference>
<evidence type="ECO:0000256" key="9">
    <source>
        <dbReference type="ARBA" id="ARBA00022840"/>
    </source>
</evidence>
<keyword evidence="10" id="KW-0057">Aromatic amino acid biosynthesis</keyword>
<dbReference type="GO" id="GO:0009073">
    <property type="term" value="P:aromatic amino acid family biosynthetic process"/>
    <property type="evidence" value="ECO:0007669"/>
    <property type="project" value="UniProtKB-KW"/>
</dbReference>
<comment type="caution">
    <text evidence="12">The sequence shown here is derived from an EMBL/GenBank/DDBJ whole genome shotgun (WGS) entry which is preliminary data.</text>
</comment>
<dbReference type="PANTHER" id="PTHR21087:SF16">
    <property type="entry name" value="SHIKIMATE KINASE 1, CHLOROPLASTIC"/>
    <property type="match status" value="1"/>
</dbReference>
<accession>A0A835W0R6</accession>
<dbReference type="GO" id="GO:0005829">
    <property type="term" value="C:cytosol"/>
    <property type="evidence" value="ECO:0007669"/>
    <property type="project" value="TreeGrafter"/>
</dbReference>
<evidence type="ECO:0000256" key="10">
    <source>
        <dbReference type="ARBA" id="ARBA00023141"/>
    </source>
</evidence>
<keyword evidence="5" id="KW-0028">Amino-acid biosynthesis</keyword>
<comment type="catalytic activity">
    <reaction evidence="11">
        <text>shikimate + ATP = 3-phosphoshikimate + ADP + H(+)</text>
        <dbReference type="Rhea" id="RHEA:13121"/>
        <dbReference type="ChEBI" id="CHEBI:15378"/>
        <dbReference type="ChEBI" id="CHEBI:30616"/>
        <dbReference type="ChEBI" id="CHEBI:36208"/>
        <dbReference type="ChEBI" id="CHEBI:145989"/>
        <dbReference type="ChEBI" id="CHEBI:456216"/>
        <dbReference type="EC" id="2.7.1.71"/>
    </reaction>
</comment>
<dbReference type="PANTHER" id="PTHR21087">
    <property type="entry name" value="SHIKIMATE KINASE"/>
    <property type="match status" value="1"/>
</dbReference>
<evidence type="ECO:0000256" key="4">
    <source>
        <dbReference type="ARBA" id="ARBA00012154"/>
    </source>
</evidence>
<keyword evidence="8" id="KW-0418">Kinase</keyword>
<proteinExistence type="inferred from homology"/>
<evidence type="ECO:0000256" key="7">
    <source>
        <dbReference type="ARBA" id="ARBA00022741"/>
    </source>
</evidence>
<evidence type="ECO:0000313" key="12">
    <source>
        <dbReference type="EMBL" id="KAG2432958.1"/>
    </source>
</evidence>
<dbReference type="InterPro" id="IPR031322">
    <property type="entry name" value="Shikimate/glucono_kinase"/>
</dbReference>
<keyword evidence="7" id="KW-0547">Nucleotide-binding</keyword>
<gene>
    <name evidence="12" type="ORF">HXX76_008686</name>
</gene>
<dbReference type="InterPro" id="IPR023000">
    <property type="entry name" value="Shikimate_kinase_CS"/>
</dbReference>
<dbReference type="Proteomes" id="UP000650467">
    <property type="component" value="Unassembled WGS sequence"/>
</dbReference>
<evidence type="ECO:0000256" key="2">
    <source>
        <dbReference type="ARBA" id="ARBA00004842"/>
    </source>
</evidence>
<evidence type="ECO:0000256" key="6">
    <source>
        <dbReference type="ARBA" id="ARBA00022679"/>
    </source>
</evidence>
<dbReference type="Pfam" id="PF01202">
    <property type="entry name" value="SKI"/>
    <property type="match status" value="1"/>
</dbReference>
<keyword evidence="13" id="KW-1185">Reference proteome</keyword>
<evidence type="ECO:0000256" key="5">
    <source>
        <dbReference type="ARBA" id="ARBA00022605"/>
    </source>
</evidence>
<dbReference type="GO" id="GO:0005524">
    <property type="term" value="F:ATP binding"/>
    <property type="evidence" value="ECO:0007669"/>
    <property type="project" value="UniProtKB-KW"/>
</dbReference>
<dbReference type="PRINTS" id="PR01100">
    <property type="entry name" value="SHIKIMTKNASE"/>
</dbReference>
<dbReference type="UniPathway" id="UPA00053">
    <property type="reaction ID" value="UER00088"/>
</dbReference>
<protein>
    <recommendedName>
        <fullName evidence="4">shikimate kinase</fullName>
        <ecNumber evidence="4">2.7.1.71</ecNumber>
    </recommendedName>
</protein>
<name>A0A835W0R6_CHLIN</name>
<dbReference type="Gene3D" id="3.40.50.300">
    <property type="entry name" value="P-loop containing nucleotide triphosphate hydrolases"/>
    <property type="match status" value="1"/>
</dbReference>
<keyword evidence="9" id="KW-0067">ATP-binding</keyword>
<comment type="similarity">
    <text evidence="3">Belongs to the shikimate kinase family.</text>
</comment>
<evidence type="ECO:0000256" key="11">
    <source>
        <dbReference type="ARBA" id="ARBA00048567"/>
    </source>
</evidence>
<dbReference type="HAMAP" id="MF_00109">
    <property type="entry name" value="Shikimate_kinase"/>
    <property type="match status" value="1"/>
</dbReference>